<sequence>MILIPGYNPGQLTLQGTNTYLIGTGNKRILIDTGEGKEQYKIHLKQILEQEQCEISIVLITHHHLDHMGGIPQVIELCPNAKVYKNLDHNLENDKLYPMLPLQDGQIFQVENCIITAISQPGHCVDHFSFITQNQEWFSGDCLLGGSSCFIENVKQYLENMEKVEKMKIKTIYPGHGYSIVEGAQEAISKQINHRKNREQQIYQAINGQSIDEVILAVYPDVNDPYVKKFVKIAVQAHLIKLLNDNLIKCKDNLYYKC</sequence>
<dbReference type="PANTHER" id="PTHR23131">
    <property type="entry name" value="ENDORIBONUCLEASE LACTB2"/>
    <property type="match status" value="1"/>
</dbReference>
<protein>
    <recommendedName>
        <fullName evidence="5">Metallo-beta-lactamase domain-containing protein</fullName>
    </recommendedName>
</protein>
<evidence type="ECO:0000313" key="7">
    <source>
        <dbReference type="Proteomes" id="UP000688137"/>
    </source>
</evidence>
<reference evidence="6" key="1">
    <citation type="submission" date="2021-01" db="EMBL/GenBank/DDBJ databases">
        <authorList>
            <consortium name="Genoscope - CEA"/>
            <person name="William W."/>
        </authorList>
    </citation>
    <scope>NUCLEOTIDE SEQUENCE</scope>
</reference>
<dbReference type="PANTHER" id="PTHR23131:SF0">
    <property type="entry name" value="ENDORIBONUCLEASE LACTB2"/>
    <property type="match status" value="1"/>
</dbReference>
<comment type="similarity">
    <text evidence="1">Belongs to the metallo-beta-lactamase superfamily.</text>
</comment>
<evidence type="ECO:0000256" key="4">
    <source>
        <dbReference type="ARBA" id="ARBA00022833"/>
    </source>
</evidence>
<accession>A0A8S1JS15</accession>
<dbReference type="Pfam" id="PF00753">
    <property type="entry name" value="Lactamase_B"/>
    <property type="match status" value="1"/>
</dbReference>
<dbReference type="GO" id="GO:0016787">
    <property type="term" value="F:hydrolase activity"/>
    <property type="evidence" value="ECO:0007669"/>
    <property type="project" value="UniProtKB-KW"/>
</dbReference>
<dbReference type="SMART" id="SM00849">
    <property type="entry name" value="Lactamase_B"/>
    <property type="match status" value="1"/>
</dbReference>
<gene>
    <name evidence="6" type="ORF">PPRIM_AZ9-3.1.T0060503</name>
</gene>
<keyword evidence="2" id="KW-0479">Metal-binding</keyword>
<proteinExistence type="inferred from homology"/>
<evidence type="ECO:0000256" key="2">
    <source>
        <dbReference type="ARBA" id="ARBA00022723"/>
    </source>
</evidence>
<dbReference type="OMA" id="WQAMDVV"/>
<feature type="domain" description="Metallo-beta-lactamase" evidence="5">
    <location>
        <begin position="16"/>
        <end position="176"/>
    </location>
</feature>
<keyword evidence="3" id="KW-0378">Hydrolase</keyword>
<evidence type="ECO:0000256" key="3">
    <source>
        <dbReference type="ARBA" id="ARBA00022801"/>
    </source>
</evidence>
<evidence type="ECO:0000313" key="6">
    <source>
        <dbReference type="EMBL" id="CAD8044419.1"/>
    </source>
</evidence>
<keyword evidence="7" id="KW-1185">Reference proteome</keyword>
<dbReference type="GO" id="GO:0046872">
    <property type="term" value="F:metal ion binding"/>
    <property type="evidence" value="ECO:0007669"/>
    <property type="project" value="UniProtKB-KW"/>
</dbReference>
<dbReference type="InterPro" id="IPR001279">
    <property type="entry name" value="Metallo-B-lactamas"/>
</dbReference>
<evidence type="ECO:0000256" key="1">
    <source>
        <dbReference type="ARBA" id="ARBA00007749"/>
    </source>
</evidence>
<comment type="caution">
    <text evidence="6">The sequence shown here is derived from an EMBL/GenBank/DDBJ whole genome shotgun (WGS) entry which is preliminary data.</text>
</comment>
<organism evidence="6 7">
    <name type="scientific">Paramecium primaurelia</name>
    <dbReference type="NCBI Taxonomy" id="5886"/>
    <lineage>
        <taxon>Eukaryota</taxon>
        <taxon>Sar</taxon>
        <taxon>Alveolata</taxon>
        <taxon>Ciliophora</taxon>
        <taxon>Intramacronucleata</taxon>
        <taxon>Oligohymenophorea</taxon>
        <taxon>Peniculida</taxon>
        <taxon>Parameciidae</taxon>
        <taxon>Paramecium</taxon>
    </lineage>
</organism>
<dbReference type="AlphaFoldDB" id="A0A8S1JS15"/>
<keyword evidence="4" id="KW-0862">Zinc</keyword>
<dbReference type="InterPro" id="IPR050662">
    <property type="entry name" value="Sec-metab_biosynth-thioest"/>
</dbReference>
<dbReference type="EMBL" id="CAJJDM010000003">
    <property type="protein sequence ID" value="CAD8044419.1"/>
    <property type="molecule type" value="Genomic_DNA"/>
</dbReference>
<dbReference type="FunFam" id="3.60.15.10:FF:000041">
    <property type="entry name" value="Metallo-beta-lactamase domain protein"/>
    <property type="match status" value="1"/>
</dbReference>
<evidence type="ECO:0000259" key="5">
    <source>
        <dbReference type="SMART" id="SM00849"/>
    </source>
</evidence>
<dbReference type="Proteomes" id="UP000688137">
    <property type="component" value="Unassembled WGS sequence"/>
</dbReference>
<name>A0A8S1JS15_PARPR</name>